<dbReference type="InterPro" id="IPR044878">
    <property type="entry name" value="UbiA_sf"/>
</dbReference>
<keyword evidence="3" id="KW-0474">Menaquinone biosynthesis</keyword>
<organism evidence="10 11">
    <name type="scientific">Thalassomonas actiniarum</name>
    <dbReference type="NCBI Taxonomy" id="485447"/>
    <lineage>
        <taxon>Bacteria</taxon>
        <taxon>Pseudomonadati</taxon>
        <taxon>Pseudomonadota</taxon>
        <taxon>Gammaproteobacteria</taxon>
        <taxon>Alteromonadales</taxon>
        <taxon>Colwelliaceae</taxon>
        <taxon>Thalassomonas</taxon>
    </lineage>
</organism>
<evidence type="ECO:0000313" key="10">
    <source>
        <dbReference type="EMBL" id="WDE02574.1"/>
    </source>
</evidence>
<keyword evidence="6 9" id="KW-0812">Transmembrane</keyword>
<reference evidence="10 11" key="2">
    <citation type="journal article" date="2022" name="Mar. Drugs">
        <title>Bioassay-Guided Fractionation Leads to the Detection of Cholic Acid Generated by the Rare Thalassomonas sp.</title>
        <authorList>
            <person name="Pheiffer F."/>
            <person name="Schneider Y.K."/>
            <person name="Hansen E.H."/>
            <person name="Andersen J.H."/>
            <person name="Isaksson J."/>
            <person name="Busche T."/>
            <person name="R C."/>
            <person name="Kalinowski J."/>
            <person name="Zyl L.V."/>
            <person name="Trindade M."/>
        </authorList>
    </citation>
    <scope>NUCLEOTIDE SEQUENCE [LARGE SCALE GENOMIC DNA]</scope>
    <source>
        <strain evidence="10 11">A5K-106</strain>
    </source>
</reference>
<accession>A0AAE9YY96</accession>
<protein>
    <submittedName>
        <fullName evidence="10">Prenyltransferase</fullName>
    </submittedName>
</protein>
<evidence type="ECO:0000256" key="6">
    <source>
        <dbReference type="ARBA" id="ARBA00022692"/>
    </source>
</evidence>
<evidence type="ECO:0000256" key="1">
    <source>
        <dbReference type="ARBA" id="ARBA00004141"/>
    </source>
</evidence>
<comment type="pathway">
    <text evidence="2">Quinol/quinone metabolism; menaquinone biosynthesis.</text>
</comment>
<dbReference type="Pfam" id="PF01040">
    <property type="entry name" value="UbiA"/>
    <property type="match status" value="1"/>
</dbReference>
<dbReference type="KEGG" id="tact:SG35_029660"/>
<proteinExistence type="predicted"/>
<evidence type="ECO:0000256" key="8">
    <source>
        <dbReference type="ARBA" id="ARBA00023136"/>
    </source>
</evidence>
<evidence type="ECO:0000313" key="11">
    <source>
        <dbReference type="Proteomes" id="UP000032568"/>
    </source>
</evidence>
<dbReference type="Gene3D" id="1.10.357.140">
    <property type="entry name" value="UbiA prenyltransferase"/>
    <property type="match status" value="1"/>
</dbReference>
<dbReference type="GO" id="GO:0004659">
    <property type="term" value="F:prenyltransferase activity"/>
    <property type="evidence" value="ECO:0007669"/>
    <property type="project" value="InterPro"/>
</dbReference>
<keyword evidence="7 9" id="KW-1133">Transmembrane helix</keyword>
<dbReference type="GO" id="GO:0042371">
    <property type="term" value="P:vitamin K biosynthetic process"/>
    <property type="evidence" value="ECO:0007669"/>
    <property type="project" value="TreeGrafter"/>
</dbReference>
<reference evidence="10 11" key="1">
    <citation type="journal article" date="2015" name="Genome Announc.">
        <title>Draft Genome Sequences of Marine Isolates of Thalassomonas viridans and Thalassomonas actiniarum.</title>
        <authorList>
            <person name="Olonade I."/>
            <person name="van Zyl L.J."/>
            <person name="Trindade M."/>
        </authorList>
    </citation>
    <scope>NUCLEOTIDE SEQUENCE [LARGE SCALE GENOMIC DNA]</scope>
    <source>
        <strain evidence="10 11">A5K-106</strain>
    </source>
</reference>
<dbReference type="EMBL" id="CP059736">
    <property type="protein sequence ID" value="WDE02574.1"/>
    <property type="molecule type" value="Genomic_DNA"/>
</dbReference>
<name>A0AAE9YY96_9GAMM</name>
<dbReference type="CDD" id="cd13962">
    <property type="entry name" value="PT_UbiA_UBIAD1"/>
    <property type="match status" value="1"/>
</dbReference>
<gene>
    <name evidence="10" type="ORF">SG35_029660</name>
</gene>
<feature type="transmembrane region" description="Helical" evidence="9">
    <location>
        <begin position="94"/>
        <end position="115"/>
    </location>
</feature>
<feature type="transmembrane region" description="Helical" evidence="9">
    <location>
        <begin position="178"/>
        <end position="197"/>
    </location>
</feature>
<dbReference type="InterPro" id="IPR000537">
    <property type="entry name" value="UbiA_prenyltransferase"/>
</dbReference>
<sequence length="303" mass="32509">MVAFQTLFKAARLPFLALTPVCLLLAYALASRQIPDVSLRDAGLVFIGALAAHLAVNLLNEYQDFRSGLDLITRRTPFSGGSGALPGDPQSAPLVLKASYACLLLVCLVGGYFLFQAPLQMHTRLMLLIIGLTGLGVIVSYTRHLNRFPWLCLIAPGLGFGLLMVSGAVLLLAGEVTVQTLLLSLVPFFHINNLLLLNQYPDIEADKSVGRNHFVIAYGITSSNRIFAIFMLLPFLLLGLLLSAGLLPLLSAIALLPLVPGLVVAVKLARLREDIANSPQYLALNVAVTLATTLLLALSLLFA</sequence>
<dbReference type="PANTHER" id="PTHR13929">
    <property type="entry name" value="1,4-DIHYDROXY-2-NAPHTHOATE OCTAPRENYLTRANSFERASE"/>
    <property type="match status" value="1"/>
</dbReference>
<keyword evidence="11" id="KW-1185">Reference proteome</keyword>
<evidence type="ECO:0000256" key="3">
    <source>
        <dbReference type="ARBA" id="ARBA00022428"/>
    </source>
</evidence>
<dbReference type="PANTHER" id="PTHR13929:SF0">
    <property type="entry name" value="UBIA PRENYLTRANSFERASE DOMAIN-CONTAINING PROTEIN 1"/>
    <property type="match status" value="1"/>
</dbReference>
<dbReference type="RefSeq" id="WP_044832330.1">
    <property type="nucleotide sequence ID" value="NZ_CP059736.1"/>
</dbReference>
<dbReference type="GO" id="GO:0009234">
    <property type="term" value="P:menaquinone biosynthetic process"/>
    <property type="evidence" value="ECO:0007669"/>
    <property type="project" value="UniProtKB-KW"/>
</dbReference>
<dbReference type="InterPro" id="IPR026046">
    <property type="entry name" value="UBIAD1"/>
</dbReference>
<evidence type="ECO:0000256" key="2">
    <source>
        <dbReference type="ARBA" id="ARBA00004863"/>
    </source>
</evidence>
<feature type="transmembrane region" description="Helical" evidence="9">
    <location>
        <begin position="40"/>
        <end position="59"/>
    </location>
</feature>
<feature type="transmembrane region" description="Helical" evidence="9">
    <location>
        <begin position="281"/>
        <end position="302"/>
    </location>
</feature>
<keyword evidence="4" id="KW-1003">Cell membrane</keyword>
<keyword evidence="8 9" id="KW-0472">Membrane</keyword>
<dbReference type="GO" id="GO:0016020">
    <property type="term" value="C:membrane"/>
    <property type="evidence" value="ECO:0007669"/>
    <property type="project" value="UniProtKB-SubCell"/>
</dbReference>
<feature type="transmembrane region" description="Helical" evidence="9">
    <location>
        <begin position="121"/>
        <end position="141"/>
    </location>
</feature>
<feature type="transmembrane region" description="Helical" evidence="9">
    <location>
        <begin position="249"/>
        <end position="269"/>
    </location>
</feature>
<dbReference type="AlphaFoldDB" id="A0AAE9YY96"/>
<comment type="subcellular location">
    <subcellularLocation>
        <location evidence="1">Membrane</location>
        <topology evidence="1">Multi-pass membrane protein</topology>
    </subcellularLocation>
</comment>
<evidence type="ECO:0000256" key="5">
    <source>
        <dbReference type="ARBA" id="ARBA00022679"/>
    </source>
</evidence>
<evidence type="ECO:0000256" key="4">
    <source>
        <dbReference type="ARBA" id="ARBA00022475"/>
    </source>
</evidence>
<dbReference type="Proteomes" id="UP000032568">
    <property type="component" value="Chromosome pTact"/>
</dbReference>
<evidence type="ECO:0000256" key="9">
    <source>
        <dbReference type="SAM" id="Phobius"/>
    </source>
</evidence>
<evidence type="ECO:0000256" key="7">
    <source>
        <dbReference type="ARBA" id="ARBA00022989"/>
    </source>
</evidence>
<feature type="transmembrane region" description="Helical" evidence="9">
    <location>
        <begin position="148"/>
        <end position="172"/>
    </location>
</feature>
<keyword evidence="5" id="KW-0808">Transferase</keyword>